<accession>A0ABV0NN15</accession>
<gene>
    <name evidence="1" type="ORF">GOODEAATRI_015662</name>
</gene>
<dbReference type="EMBL" id="JAHRIO010041149">
    <property type="protein sequence ID" value="MEQ2171928.1"/>
    <property type="molecule type" value="Genomic_DNA"/>
</dbReference>
<dbReference type="InterPro" id="IPR051566">
    <property type="entry name" value="CNKSR"/>
</dbReference>
<evidence type="ECO:0008006" key="3">
    <source>
        <dbReference type="Google" id="ProtNLM"/>
    </source>
</evidence>
<feature type="non-terminal residue" evidence="1">
    <location>
        <position position="152"/>
    </location>
</feature>
<proteinExistence type="predicted"/>
<protein>
    <recommendedName>
        <fullName evidence="3">PDZ domain-containing protein</fullName>
    </recommendedName>
</protein>
<name>A0ABV0NN15_9TELE</name>
<dbReference type="Proteomes" id="UP001476798">
    <property type="component" value="Unassembled WGS sequence"/>
</dbReference>
<feature type="non-terminal residue" evidence="1">
    <location>
        <position position="1"/>
    </location>
</feature>
<reference evidence="1 2" key="1">
    <citation type="submission" date="2021-06" db="EMBL/GenBank/DDBJ databases">
        <authorList>
            <person name="Palmer J.M."/>
        </authorList>
    </citation>
    <scope>NUCLEOTIDE SEQUENCE [LARGE SCALE GENOMIC DNA]</scope>
    <source>
        <strain evidence="1 2">GA_2019</strain>
        <tissue evidence="1">Muscle</tissue>
    </source>
</reference>
<evidence type="ECO:0000313" key="2">
    <source>
        <dbReference type="Proteomes" id="UP001476798"/>
    </source>
</evidence>
<dbReference type="PANTHER" id="PTHR12844:SF17">
    <property type="entry name" value="CONNECTOR ENHANCER OF KINASE SUPPRESSOR OF RAS 3"/>
    <property type="match status" value="1"/>
</dbReference>
<comment type="caution">
    <text evidence="1">The sequence shown here is derived from an EMBL/GenBank/DDBJ whole genome shotgun (WGS) entry which is preliminary data.</text>
</comment>
<evidence type="ECO:0000313" key="1">
    <source>
        <dbReference type="EMBL" id="MEQ2171928.1"/>
    </source>
</evidence>
<dbReference type="PANTHER" id="PTHR12844">
    <property type="entry name" value="CONNECTOR ENCHANCER OF KINASE SUPPRESSOR OF RAS"/>
    <property type="match status" value="1"/>
</dbReference>
<organism evidence="1 2">
    <name type="scientific">Goodea atripinnis</name>
    <dbReference type="NCBI Taxonomy" id="208336"/>
    <lineage>
        <taxon>Eukaryota</taxon>
        <taxon>Metazoa</taxon>
        <taxon>Chordata</taxon>
        <taxon>Craniata</taxon>
        <taxon>Vertebrata</taxon>
        <taxon>Euteleostomi</taxon>
        <taxon>Actinopterygii</taxon>
        <taxon>Neopterygii</taxon>
        <taxon>Teleostei</taxon>
        <taxon>Neoteleostei</taxon>
        <taxon>Acanthomorphata</taxon>
        <taxon>Ovalentaria</taxon>
        <taxon>Atherinomorphae</taxon>
        <taxon>Cyprinodontiformes</taxon>
        <taxon>Goodeidae</taxon>
        <taxon>Goodea</taxon>
    </lineage>
</organism>
<sequence>DCTVYEMEEKILEVSEALNAVCEKTVQATSDPSKRETSCLEEVHITNIRPGEGLGIYIKSTYNGLHVITGTTENVGWQLKHLVEKMRTDSGSITLVLKKRPSGTLGIAAAPLKNLRWRPPLVQVLSPSSRLQAEVSDVQSLHAAPEHTTEQA</sequence>
<keyword evidence="2" id="KW-1185">Reference proteome</keyword>